<organism evidence="1 2">
    <name type="scientific">Lipomyces starkeyi NRRL Y-11557</name>
    <dbReference type="NCBI Taxonomy" id="675824"/>
    <lineage>
        <taxon>Eukaryota</taxon>
        <taxon>Fungi</taxon>
        <taxon>Dikarya</taxon>
        <taxon>Ascomycota</taxon>
        <taxon>Saccharomycotina</taxon>
        <taxon>Lipomycetes</taxon>
        <taxon>Lipomycetales</taxon>
        <taxon>Lipomycetaceae</taxon>
        <taxon>Lipomyces</taxon>
    </lineage>
</organism>
<dbReference type="AlphaFoldDB" id="A0A1E3Q8K7"/>
<reference evidence="1 2" key="1">
    <citation type="journal article" date="2016" name="Proc. Natl. Acad. Sci. U.S.A.">
        <title>Comparative genomics of biotechnologically important yeasts.</title>
        <authorList>
            <person name="Riley R."/>
            <person name="Haridas S."/>
            <person name="Wolfe K.H."/>
            <person name="Lopes M.R."/>
            <person name="Hittinger C.T."/>
            <person name="Goeker M."/>
            <person name="Salamov A.A."/>
            <person name="Wisecaver J.H."/>
            <person name="Long T.M."/>
            <person name="Calvey C.H."/>
            <person name="Aerts A.L."/>
            <person name="Barry K.W."/>
            <person name="Choi C."/>
            <person name="Clum A."/>
            <person name="Coughlan A.Y."/>
            <person name="Deshpande S."/>
            <person name="Douglass A.P."/>
            <person name="Hanson S.J."/>
            <person name="Klenk H.-P."/>
            <person name="LaButti K.M."/>
            <person name="Lapidus A."/>
            <person name="Lindquist E.A."/>
            <person name="Lipzen A.M."/>
            <person name="Meier-Kolthoff J.P."/>
            <person name="Ohm R.A."/>
            <person name="Otillar R.P."/>
            <person name="Pangilinan J.L."/>
            <person name="Peng Y."/>
            <person name="Rokas A."/>
            <person name="Rosa C.A."/>
            <person name="Scheuner C."/>
            <person name="Sibirny A.A."/>
            <person name="Slot J.C."/>
            <person name="Stielow J.B."/>
            <person name="Sun H."/>
            <person name="Kurtzman C.P."/>
            <person name="Blackwell M."/>
            <person name="Grigoriev I.V."/>
            <person name="Jeffries T.W."/>
        </authorList>
    </citation>
    <scope>NUCLEOTIDE SEQUENCE [LARGE SCALE GENOMIC DNA]</scope>
    <source>
        <strain evidence="1 2">NRRL Y-11557</strain>
    </source>
</reference>
<sequence>MVTTGTHHQTTDPRRLIQHQKLGERLSTQEQELIRKFREKERVRQKNLREYRKLVFGFPKRRGRRPSAVKSRAAQQVDLSSVYLPGSIDDLIAKYYQEETYNRSTVESPVDISFNGYQWPPMVPIDGLLAASDVNNQQVIYLQSRYGPSPPTTSIPTISRCVPLPTGCYMSELHRPTSDSIFVVSQSPDREPSTARYSACDGYSLAASGASPTSSCTSTSSIRSVGAPILFSSSSPALEASDFSPEIETSSDEPYFGIYQHASTSTISDYVSDSYMGLIVDGKWNVTPTFDFDGYIA</sequence>
<accession>A0A1E3Q8K7</accession>
<name>A0A1E3Q8K7_LIPST</name>
<gene>
    <name evidence="1" type="ORF">LIPSTDRAFT_70888</name>
</gene>
<protein>
    <submittedName>
        <fullName evidence="1">Uncharacterized protein</fullName>
    </submittedName>
</protein>
<proteinExistence type="predicted"/>
<dbReference type="Proteomes" id="UP000094385">
    <property type="component" value="Unassembled WGS sequence"/>
</dbReference>
<evidence type="ECO:0000313" key="2">
    <source>
        <dbReference type="Proteomes" id="UP000094385"/>
    </source>
</evidence>
<evidence type="ECO:0000313" key="1">
    <source>
        <dbReference type="EMBL" id="ODQ73834.1"/>
    </source>
</evidence>
<dbReference type="EMBL" id="KV454293">
    <property type="protein sequence ID" value="ODQ73834.1"/>
    <property type="molecule type" value="Genomic_DNA"/>
</dbReference>
<keyword evidence="2" id="KW-1185">Reference proteome</keyword>